<organism evidence="3 4">
    <name type="scientific">Methylobrevis pamukkalensis</name>
    <dbReference type="NCBI Taxonomy" id="1439726"/>
    <lineage>
        <taxon>Bacteria</taxon>
        <taxon>Pseudomonadati</taxon>
        <taxon>Pseudomonadota</taxon>
        <taxon>Alphaproteobacteria</taxon>
        <taxon>Hyphomicrobiales</taxon>
        <taxon>Pleomorphomonadaceae</taxon>
        <taxon>Methylobrevis</taxon>
    </lineage>
</organism>
<gene>
    <name evidence="3" type="primary">hemL_1</name>
    <name evidence="3" type="ORF">A6302_00473</name>
</gene>
<dbReference type="EMBL" id="MCRJ01000006">
    <property type="protein sequence ID" value="ODN72175.1"/>
    <property type="molecule type" value="Genomic_DNA"/>
</dbReference>
<evidence type="ECO:0000256" key="1">
    <source>
        <dbReference type="ARBA" id="ARBA00001933"/>
    </source>
</evidence>
<comment type="caution">
    <text evidence="3">The sequence shown here is derived from an EMBL/GenBank/DDBJ whole genome shotgun (WGS) entry which is preliminary data.</text>
</comment>
<keyword evidence="3" id="KW-0413">Isomerase</keyword>
<dbReference type="GO" id="GO:0030170">
    <property type="term" value="F:pyridoxal phosphate binding"/>
    <property type="evidence" value="ECO:0007669"/>
    <property type="project" value="InterPro"/>
</dbReference>
<dbReference type="SUPFAM" id="SSF53383">
    <property type="entry name" value="PLP-dependent transferases"/>
    <property type="match status" value="1"/>
</dbReference>
<dbReference type="AlphaFoldDB" id="A0A1E3H7P2"/>
<dbReference type="GO" id="GO:0042286">
    <property type="term" value="F:glutamate-1-semialdehyde 2,1-aminomutase activity"/>
    <property type="evidence" value="ECO:0007669"/>
    <property type="project" value="UniProtKB-EC"/>
</dbReference>
<dbReference type="GO" id="GO:0008483">
    <property type="term" value="F:transaminase activity"/>
    <property type="evidence" value="ECO:0007669"/>
    <property type="project" value="InterPro"/>
</dbReference>
<dbReference type="InterPro" id="IPR015424">
    <property type="entry name" value="PyrdxlP-dep_Trfase"/>
</dbReference>
<dbReference type="PANTHER" id="PTHR43713:SF3">
    <property type="entry name" value="GLUTAMATE-1-SEMIALDEHYDE 2,1-AMINOMUTASE 1, CHLOROPLASTIC-RELATED"/>
    <property type="match status" value="1"/>
</dbReference>
<dbReference type="InterPro" id="IPR015422">
    <property type="entry name" value="PyrdxlP-dep_Trfase_small"/>
</dbReference>
<dbReference type="PATRIC" id="fig|1439726.3.peg.500"/>
<sequence length="286" mass="30262">MFTRATPAVPGIPQSVARDVRLFDYGNPRTLDVLKRQAHRLAAVVVEPVQSRCPEIQPAEFLKELRAITEKAGCLLIFDEMITGFRIHPGGAQAHFGVEADLATYAKIAGGGLPLSMVAGRHGLMDHIDGGAWSFGDASAPSAKTTFFAGTYCRHPLALAAARATALKLIEAGPALQDGLNATTSALVTRLNARMAAAGLPVEFTCFGSFFSIALTRSAIDARAVSLLSILLLTRGIHLRGGDRGGFLSTAHGAAEIDHIHDAFADGLETLAGLGLIRPTDRRTTR</sequence>
<keyword evidence="2" id="KW-0663">Pyridoxal phosphate</keyword>
<dbReference type="Gene3D" id="3.40.640.10">
    <property type="entry name" value="Type I PLP-dependent aspartate aminotransferase-like (Major domain)"/>
    <property type="match status" value="1"/>
</dbReference>
<keyword evidence="4" id="KW-1185">Reference proteome</keyword>
<dbReference type="InterPro" id="IPR005814">
    <property type="entry name" value="Aminotrans_3"/>
</dbReference>
<protein>
    <submittedName>
        <fullName evidence="3">Glutamate-1-semialdehyde 2,1-aminomutase</fullName>
        <ecNumber evidence="3">5.4.3.8</ecNumber>
    </submittedName>
</protein>
<dbReference type="PANTHER" id="PTHR43713">
    <property type="entry name" value="GLUTAMATE-1-SEMIALDEHYDE 2,1-AMINOMUTASE"/>
    <property type="match status" value="1"/>
</dbReference>
<reference evidence="3 4" key="1">
    <citation type="submission" date="2016-07" db="EMBL/GenBank/DDBJ databases">
        <title>Draft Genome Sequence of Methylobrevis pamukkalensis PK2.</title>
        <authorList>
            <person name="Vasilenko O.V."/>
            <person name="Doronina N.V."/>
            <person name="Shmareva M.N."/>
            <person name="Tarlachkov S.V."/>
            <person name="Mustakhimov I."/>
            <person name="Trotsenko Y.A."/>
        </authorList>
    </citation>
    <scope>NUCLEOTIDE SEQUENCE [LARGE SCALE GENOMIC DNA]</scope>
    <source>
        <strain evidence="3 4">PK2</strain>
    </source>
</reference>
<evidence type="ECO:0000313" key="3">
    <source>
        <dbReference type="EMBL" id="ODN72175.1"/>
    </source>
</evidence>
<proteinExistence type="predicted"/>
<accession>A0A1E3H7P2</accession>
<name>A0A1E3H7P2_9HYPH</name>
<comment type="cofactor">
    <cofactor evidence="1">
        <name>pyridoxal 5'-phosphate</name>
        <dbReference type="ChEBI" id="CHEBI:597326"/>
    </cofactor>
</comment>
<evidence type="ECO:0000313" key="4">
    <source>
        <dbReference type="Proteomes" id="UP000094622"/>
    </source>
</evidence>
<dbReference type="Gene3D" id="3.90.1150.10">
    <property type="entry name" value="Aspartate Aminotransferase, domain 1"/>
    <property type="match status" value="1"/>
</dbReference>
<dbReference type="RefSeq" id="WP_245293867.1">
    <property type="nucleotide sequence ID" value="NZ_MCRJ01000006.1"/>
</dbReference>
<dbReference type="InterPro" id="IPR015421">
    <property type="entry name" value="PyrdxlP-dep_Trfase_major"/>
</dbReference>
<dbReference type="EC" id="5.4.3.8" evidence="3"/>
<evidence type="ECO:0000256" key="2">
    <source>
        <dbReference type="ARBA" id="ARBA00022898"/>
    </source>
</evidence>
<dbReference type="Pfam" id="PF00202">
    <property type="entry name" value="Aminotran_3"/>
    <property type="match status" value="1"/>
</dbReference>
<dbReference type="Proteomes" id="UP000094622">
    <property type="component" value="Unassembled WGS sequence"/>
</dbReference>